<dbReference type="EMBL" id="ANMU01000174">
    <property type="protein sequence ID" value="EMJ77811.1"/>
    <property type="molecule type" value="Genomic_DNA"/>
</dbReference>
<dbReference type="Proteomes" id="UP000011873">
    <property type="component" value="Unassembled WGS sequence"/>
</dbReference>
<accession>M6BGX3</accession>
<comment type="caution">
    <text evidence="1">The sequence shown here is derived from an EMBL/GenBank/DDBJ whole genome shotgun (WGS) entry which is preliminary data.</text>
</comment>
<protein>
    <submittedName>
        <fullName evidence="1">Uncharacterized protein</fullName>
    </submittedName>
</protein>
<dbReference type="RefSeq" id="WP_017859324.1">
    <property type="nucleotide sequence ID" value="NZ_ANMU01000174.1"/>
</dbReference>
<gene>
    <name evidence="1" type="ORF">LEP1GSC016_0276</name>
</gene>
<evidence type="ECO:0000313" key="2">
    <source>
        <dbReference type="Proteomes" id="UP000011873"/>
    </source>
</evidence>
<evidence type="ECO:0000313" key="1">
    <source>
        <dbReference type="EMBL" id="EMJ77811.1"/>
    </source>
</evidence>
<organism evidence="1 2">
    <name type="scientific">Leptospira borgpetersenii serovar Hardjo-bovis str. Sponselee</name>
    <dbReference type="NCBI Taxonomy" id="1303729"/>
    <lineage>
        <taxon>Bacteria</taxon>
        <taxon>Pseudomonadati</taxon>
        <taxon>Spirochaetota</taxon>
        <taxon>Spirochaetia</taxon>
        <taxon>Leptospirales</taxon>
        <taxon>Leptospiraceae</taxon>
        <taxon>Leptospira</taxon>
    </lineage>
</organism>
<proteinExistence type="predicted"/>
<sequence>MREKWAHAREAGALVLSLLNTPNAIKVLEPLIETEKTTTFEI</sequence>
<dbReference type="AlphaFoldDB" id="M6BGX3"/>
<name>M6BGX3_LEPBO</name>
<reference evidence="1 2" key="1">
    <citation type="submission" date="2013-01" db="EMBL/GenBank/DDBJ databases">
        <authorList>
            <person name="Harkins D.M."/>
            <person name="Durkin A.S."/>
            <person name="Brinkac L.M."/>
            <person name="Haft D.H."/>
            <person name="Selengut J.D."/>
            <person name="Sanka R."/>
            <person name="DePew J."/>
            <person name="Purushe J."/>
            <person name="Galloway R.L."/>
            <person name="Vinetz J.M."/>
            <person name="Sutton G.G."/>
            <person name="Nierman W.C."/>
            <person name="Fouts D.E."/>
        </authorList>
    </citation>
    <scope>NUCLEOTIDE SEQUENCE [LARGE SCALE GENOMIC DNA]</scope>
    <source>
        <strain evidence="1 2">Sponselee CDC</strain>
    </source>
</reference>